<evidence type="ECO:0000313" key="1">
    <source>
        <dbReference type="EMBL" id="MBB5344474.1"/>
    </source>
</evidence>
<protein>
    <submittedName>
        <fullName evidence="1">Uncharacterized protein</fullName>
    </submittedName>
</protein>
<reference evidence="1 2" key="1">
    <citation type="submission" date="2020-08" db="EMBL/GenBank/DDBJ databases">
        <title>Genomic Encyclopedia of Type Strains, Phase IV (KMG-V): Genome sequencing to study the core and pangenomes of soil and plant-associated prokaryotes.</title>
        <authorList>
            <person name="Whitman W."/>
        </authorList>
    </citation>
    <scope>NUCLEOTIDE SEQUENCE [LARGE SCALE GENOMIC DNA]</scope>
    <source>
        <strain evidence="1 2">M8US30</strain>
    </source>
</reference>
<evidence type="ECO:0000313" key="2">
    <source>
        <dbReference type="Proteomes" id="UP000569092"/>
    </source>
</evidence>
<gene>
    <name evidence="1" type="ORF">HDF10_002453</name>
</gene>
<accession>A0A7W8JAT1</accession>
<name>A0A7W8JAT1_9BACT</name>
<organism evidence="1 2">
    <name type="scientific">Tunturiibacter lichenicola</name>
    <dbReference type="NCBI Taxonomy" id="2051959"/>
    <lineage>
        <taxon>Bacteria</taxon>
        <taxon>Pseudomonadati</taxon>
        <taxon>Acidobacteriota</taxon>
        <taxon>Terriglobia</taxon>
        <taxon>Terriglobales</taxon>
        <taxon>Acidobacteriaceae</taxon>
        <taxon>Tunturiibacter</taxon>
    </lineage>
</organism>
<comment type="caution">
    <text evidence="1">The sequence shown here is derived from an EMBL/GenBank/DDBJ whole genome shotgun (WGS) entry which is preliminary data.</text>
</comment>
<dbReference type="Proteomes" id="UP000569092">
    <property type="component" value="Unassembled WGS sequence"/>
</dbReference>
<proteinExistence type="predicted"/>
<dbReference type="AlphaFoldDB" id="A0A7W8JAT1"/>
<sequence length="412" mass="46462">MSDELLFNKFQIYGIVQGQTEAVKKRVQSLPSNTLLNASEHDLVQALIEEFRLNVPITRDEDIYIAHSGETQIDVSRDPMRMIHDRSRAFYVPGNKTVIAVPFDGDAEFFRIQPQTYSLSPPRGEIGKSEILLSYLRTDQNAEAIKREYQATVTSIKGYLRSLSESTAQFNSQLENLVTAQLKSRKDRLLADAGMTAAIGLPMKKREGEPSTYSVPVARRVPKIEQIKVSGPFKPEPVLSTEDYQEILRIVKHMVHVMELSPHAFFSMGEEDLRSHFLVQLNGAFQGQATGETFNFQGKTDILIRVDGKNVFIGECKFWKGEKAFLATIDQLLSYLSWRDTKTAVIVFNRNADFTAVLAKIAETGPKHPNFKRDLGKADESTFCYVFVQPNDQNREVTLTIMAFDIPTEPAG</sequence>
<dbReference type="EMBL" id="JACHDZ010000003">
    <property type="protein sequence ID" value="MBB5344474.1"/>
    <property type="molecule type" value="Genomic_DNA"/>
</dbReference>